<dbReference type="RefSeq" id="WP_130156414.1">
    <property type="nucleotide sequence ID" value="NZ_SGIS01000010.1"/>
</dbReference>
<dbReference type="PANTHER" id="PTHR30582:SF30">
    <property type="entry name" value="BLR4375 PROTEIN"/>
    <property type="match status" value="1"/>
</dbReference>
<evidence type="ECO:0000256" key="1">
    <source>
        <dbReference type="ARBA" id="ARBA00004752"/>
    </source>
</evidence>
<dbReference type="InterPro" id="IPR038063">
    <property type="entry name" value="Transpep_catalytic_dom"/>
</dbReference>
<dbReference type="InterPro" id="IPR036365">
    <property type="entry name" value="PGBD-like_sf"/>
</dbReference>
<evidence type="ECO:0000256" key="6">
    <source>
        <dbReference type="ARBA" id="ARBA00023316"/>
    </source>
</evidence>
<proteinExistence type="inferred from homology"/>
<dbReference type="InterPro" id="IPR050979">
    <property type="entry name" value="LD-transpeptidase"/>
</dbReference>
<accession>A0A4Q6Y3M7</accession>
<dbReference type="GO" id="GO:0018104">
    <property type="term" value="P:peptidoglycan-protein cross-linking"/>
    <property type="evidence" value="ECO:0007669"/>
    <property type="project" value="TreeGrafter"/>
</dbReference>
<dbReference type="InterPro" id="IPR005490">
    <property type="entry name" value="LD_TPept_cat_dom"/>
</dbReference>
<dbReference type="Proteomes" id="UP000292085">
    <property type="component" value="Unassembled WGS sequence"/>
</dbReference>
<dbReference type="EMBL" id="SGIS01000010">
    <property type="protein sequence ID" value="RZF64882.1"/>
    <property type="molecule type" value="Genomic_DNA"/>
</dbReference>
<gene>
    <name evidence="10" type="ORF">EWE75_08440</name>
</gene>
<evidence type="ECO:0000256" key="5">
    <source>
        <dbReference type="ARBA" id="ARBA00022984"/>
    </source>
</evidence>
<evidence type="ECO:0000256" key="7">
    <source>
        <dbReference type="PROSITE-ProRule" id="PRU01373"/>
    </source>
</evidence>
<dbReference type="GO" id="GO:0008360">
    <property type="term" value="P:regulation of cell shape"/>
    <property type="evidence" value="ECO:0007669"/>
    <property type="project" value="UniProtKB-UniRule"/>
</dbReference>
<sequence length="335" mass="35609">MRRTALLAACLASASLGPVPASAAGTKAAVAVDQGVLQTQVILDHLGFSPGVLDGKSGMSLTTAVKGFQEANGLDVNGTLDKSTQTAMAKYQSIPATQTVTLTPELLAGPYTNPLPKSPAKQADLPELGYRNAMEKFGEMFHTTPAVLIALNSADTKLSPGVKITVPNAIATARDYDPKLPEKWRQTLSGLNVDSQQPQGAKIVVDKSDQVLRVLDADGKLVAQFQATMGSKHDPLPIGTWKILGPAYNPPFHYNPKLFWDAKKGEKKATLPPGPNGPVGVVWLDLSKPHYGIHGTPEPSTIGRAESHGCIRLTNWDVARLSLMIKPGTPAVFQE</sequence>
<dbReference type="GO" id="GO:0071555">
    <property type="term" value="P:cell wall organization"/>
    <property type="evidence" value="ECO:0007669"/>
    <property type="project" value="UniProtKB-UniRule"/>
</dbReference>
<evidence type="ECO:0000256" key="8">
    <source>
        <dbReference type="SAM" id="SignalP"/>
    </source>
</evidence>
<dbReference type="Pfam" id="PF03734">
    <property type="entry name" value="YkuD"/>
    <property type="match status" value="1"/>
</dbReference>
<keyword evidence="3" id="KW-0808">Transferase</keyword>
<dbReference type="InterPro" id="IPR036366">
    <property type="entry name" value="PGBDSf"/>
</dbReference>
<evidence type="ECO:0000256" key="3">
    <source>
        <dbReference type="ARBA" id="ARBA00022679"/>
    </source>
</evidence>
<evidence type="ECO:0000313" key="11">
    <source>
        <dbReference type="Proteomes" id="UP000292085"/>
    </source>
</evidence>
<dbReference type="Gene3D" id="2.40.440.10">
    <property type="entry name" value="L,D-transpeptidase catalytic domain-like"/>
    <property type="match status" value="1"/>
</dbReference>
<evidence type="ECO:0000313" key="10">
    <source>
        <dbReference type="EMBL" id="RZF64882.1"/>
    </source>
</evidence>
<comment type="similarity">
    <text evidence="2">Belongs to the YkuD family.</text>
</comment>
<dbReference type="GO" id="GO:0016740">
    <property type="term" value="F:transferase activity"/>
    <property type="evidence" value="ECO:0007669"/>
    <property type="project" value="UniProtKB-KW"/>
</dbReference>
<reference evidence="10 11" key="1">
    <citation type="submission" date="2019-02" db="EMBL/GenBank/DDBJ databases">
        <authorList>
            <person name="Li Y."/>
        </authorList>
    </citation>
    <scope>NUCLEOTIDE SEQUENCE [LARGE SCALE GENOMIC DNA]</scope>
    <source>
        <strain evidence="10 11">3-7</strain>
    </source>
</reference>
<dbReference type="Pfam" id="PF01471">
    <property type="entry name" value="PG_binding_1"/>
    <property type="match status" value="1"/>
</dbReference>
<comment type="caution">
    <text evidence="10">The sequence shown here is derived from an EMBL/GenBank/DDBJ whole genome shotgun (WGS) entry which is preliminary data.</text>
</comment>
<organism evidence="10 11">
    <name type="scientific">Sphingomonas populi</name>
    <dbReference type="NCBI Taxonomy" id="2484750"/>
    <lineage>
        <taxon>Bacteria</taxon>
        <taxon>Pseudomonadati</taxon>
        <taxon>Pseudomonadota</taxon>
        <taxon>Alphaproteobacteria</taxon>
        <taxon>Sphingomonadales</taxon>
        <taxon>Sphingomonadaceae</taxon>
        <taxon>Sphingomonas</taxon>
    </lineage>
</organism>
<evidence type="ECO:0000259" key="9">
    <source>
        <dbReference type="PROSITE" id="PS52029"/>
    </source>
</evidence>
<dbReference type="PANTHER" id="PTHR30582">
    <property type="entry name" value="L,D-TRANSPEPTIDASE"/>
    <property type="match status" value="1"/>
</dbReference>
<name>A0A4Q6Y3M7_9SPHN</name>
<dbReference type="SUPFAM" id="SSF47090">
    <property type="entry name" value="PGBD-like"/>
    <property type="match status" value="1"/>
</dbReference>
<protein>
    <submittedName>
        <fullName evidence="10">Murein L,D-transpeptidase</fullName>
    </submittedName>
</protein>
<keyword evidence="5 7" id="KW-0573">Peptidoglycan synthesis</keyword>
<keyword evidence="6 7" id="KW-0961">Cell wall biogenesis/degradation</keyword>
<keyword evidence="11" id="KW-1185">Reference proteome</keyword>
<feature type="chain" id="PRO_5020253396" evidence="8">
    <location>
        <begin position="24"/>
        <end position="335"/>
    </location>
</feature>
<evidence type="ECO:0000256" key="4">
    <source>
        <dbReference type="ARBA" id="ARBA00022960"/>
    </source>
</evidence>
<dbReference type="SUPFAM" id="SSF141523">
    <property type="entry name" value="L,D-transpeptidase catalytic domain-like"/>
    <property type="match status" value="1"/>
</dbReference>
<dbReference type="OrthoDB" id="9787225at2"/>
<keyword evidence="8" id="KW-0732">Signal</keyword>
<feature type="active site" description="Proton donor/acceptor" evidence="7">
    <location>
        <position position="294"/>
    </location>
</feature>
<feature type="domain" description="L,D-TPase catalytic" evidence="9">
    <location>
        <begin position="201"/>
        <end position="334"/>
    </location>
</feature>
<feature type="signal peptide" evidence="8">
    <location>
        <begin position="1"/>
        <end position="23"/>
    </location>
</feature>
<dbReference type="PROSITE" id="PS52029">
    <property type="entry name" value="LD_TPASE"/>
    <property type="match status" value="1"/>
</dbReference>
<feature type="active site" description="Nucleophile" evidence="7">
    <location>
        <position position="310"/>
    </location>
</feature>
<comment type="pathway">
    <text evidence="1 7">Cell wall biogenesis; peptidoglycan biosynthesis.</text>
</comment>
<evidence type="ECO:0000256" key="2">
    <source>
        <dbReference type="ARBA" id="ARBA00005992"/>
    </source>
</evidence>
<keyword evidence="4 7" id="KW-0133">Cell shape</keyword>
<dbReference type="Gene3D" id="1.10.101.10">
    <property type="entry name" value="PGBD-like superfamily/PGBD"/>
    <property type="match status" value="1"/>
</dbReference>
<dbReference type="InterPro" id="IPR002477">
    <property type="entry name" value="Peptidoglycan-bd-like"/>
</dbReference>
<dbReference type="AlphaFoldDB" id="A0A4Q6Y3M7"/>
<dbReference type="GO" id="GO:0071972">
    <property type="term" value="F:peptidoglycan L,D-transpeptidase activity"/>
    <property type="evidence" value="ECO:0007669"/>
    <property type="project" value="TreeGrafter"/>
</dbReference>
<dbReference type="UniPathway" id="UPA00219"/>
<dbReference type="GO" id="GO:0005576">
    <property type="term" value="C:extracellular region"/>
    <property type="evidence" value="ECO:0007669"/>
    <property type="project" value="TreeGrafter"/>
</dbReference>
<dbReference type="CDD" id="cd16913">
    <property type="entry name" value="YkuD_like"/>
    <property type="match status" value="1"/>
</dbReference>